<dbReference type="InterPro" id="IPR023214">
    <property type="entry name" value="HAD_sf"/>
</dbReference>
<reference evidence="1" key="1">
    <citation type="submission" date="2022-10" db="EMBL/GenBank/DDBJ databases">
        <title>The complete genomes of actinobacterial strains from the NBC collection.</title>
        <authorList>
            <person name="Joergensen T.S."/>
            <person name="Alvarez Arevalo M."/>
            <person name="Sterndorff E.B."/>
            <person name="Faurdal D."/>
            <person name="Vuksanovic O."/>
            <person name="Mourched A.-S."/>
            <person name="Charusanti P."/>
            <person name="Shaw S."/>
            <person name="Blin K."/>
            <person name="Weber T."/>
        </authorList>
    </citation>
    <scope>NUCLEOTIDE SEQUENCE</scope>
    <source>
        <strain evidence="1">NBC_00222</strain>
    </source>
</reference>
<keyword evidence="2" id="KW-1185">Reference proteome</keyword>
<sequence>MTVVSAALFGAGWRATSRGSAALLRECAARGWTVVLTAPGPSGTPALTVTDPGSDPVRVALDLVDGKPSHAVFVAASAPEVRVARLAGVPCVAVLGPGPGVTAAEVRAAGAAEVHPDAAALLCVLDDSLLARPRAFGDRRPAASVALAGRSG</sequence>
<dbReference type="InterPro" id="IPR036412">
    <property type="entry name" value="HAD-like_sf"/>
</dbReference>
<gene>
    <name evidence="1" type="ORF">OHA16_03940</name>
</gene>
<evidence type="ECO:0000313" key="1">
    <source>
        <dbReference type="EMBL" id="WUQ82204.1"/>
    </source>
</evidence>
<protein>
    <submittedName>
        <fullName evidence="1">Uncharacterized protein</fullName>
    </submittedName>
</protein>
<organism evidence="1 2">
    <name type="scientific">Kitasatospora purpeofusca</name>
    <dbReference type="NCBI Taxonomy" id="67352"/>
    <lineage>
        <taxon>Bacteria</taxon>
        <taxon>Bacillati</taxon>
        <taxon>Actinomycetota</taxon>
        <taxon>Actinomycetes</taxon>
        <taxon>Kitasatosporales</taxon>
        <taxon>Streptomycetaceae</taxon>
        <taxon>Kitasatospora</taxon>
    </lineage>
</organism>
<accession>A0ABZ1TVQ2</accession>
<dbReference type="Proteomes" id="UP001432222">
    <property type="component" value="Chromosome"/>
</dbReference>
<dbReference type="SUPFAM" id="SSF56784">
    <property type="entry name" value="HAD-like"/>
    <property type="match status" value="1"/>
</dbReference>
<dbReference type="RefSeq" id="WP_328953272.1">
    <property type="nucleotide sequence ID" value="NZ_CP108110.1"/>
</dbReference>
<evidence type="ECO:0000313" key="2">
    <source>
        <dbReference type="Proteomes" id="UP001432222"/>
    </source>
</evidence>
<dbReference type="EMBL" id="CP108110">
    <property type="protein sequence ID" value="WUQ82204.1"/>
    <property type="molecule type" value="Genomic_DNA"/>
</dbReference>
<name>A0ABZ1TVQ2_9ACTN</name>
<dbReference type="Gene3D" id="3.40.50.1000">
    <property type="entry name" value="HAD superfamily/HAD-like"/>
    <property type="match status" value="1"/>
</dbReference>
<proteinExistence type="predicted"/>